<proteinExistence type="predicted"/>
<evidence type="ECO:0000256" key="5">
    <source>
        <dbReference type="ARBA" id="ARBA00023015"/>
    </source>
</evidence>
<dbReference type="InterPro" id="IPR021839">
    <property type="entry name" value="EGR1_C"/>
</dbReference>
<accession>A0ABV5TPB5</accession>
<keyword evidence="3" id="KW-0863">Zinc-finger</keyword>
<keyword evidence="2" id="KW-0677">Repeat</keyword>
<reference evidence="8 9" key="1">
    <citation type="submission" date="2024-09" db="EMBL/GenBank/DDBJ databases">
        <authorList>
            <person name="Sun Q."/>
            <person name="Mori K."/>
        </authorList>
    </citation>
    <scope>NUCLEOTIDE SEQUENCE [LARGE SCALE GENOMIC DNA]</scope>
    <source>
        <strain evidence="8 9">JCM 3028</strain>
    </source>
</reference>
<evidence type="ECO:0000256" key="3">
    <source>
        <dbReference type="ARBA" id="ARBA00022771"/>
    </source>
</evidence>
<keyword evidence="5" id="KW-0805">Transcription regulation</keyword>
<evidence type="ECO:0000313" key="9">
    <source>
        <dbReference type="Proteomes" id="UP001589610"/>
    </source>
</evidence>
<evidence type="ECO:0000256" key="2">
    <source>
        <dbReference type="ARBA" id="ARBA00022737"/>
    </source>
</evidence>
<organism evidence="8 9">
    <name type="scientific">Streptosporangium vulgare</name>
    <dbReference type="NCBI Taxonomy" id="46190"/>
    <lineage>
        <taxon>Bacteria</taxon>
        <taxon>Bacillati</taxon>
        <taxon>Actinomycetota</taxon>
        <taxon>Actinomycetes</taxon>
        <taxon>Streptosporangiales</taxon>
        <taxon>Streptosporangiaceae</taxon>
        <taxon>Streptosporangium</taxon>
    </lineage>
</organism>
<keyword evidence="6" id="KW-0238">DNA-binding</keyword>
<keyword evidence="9" id="KW-1185">Reference proteome</keyword>
<dbReference type="Proteomes" id="UP001589610">
    <property type="component" value="Unassembled WGS sequence"/>
</dbReference>
<keyword evidence="7" id="KW-0804">Transcription</keyword>
<dbReference type="RefSeq" id="WP_344749826.1">
    <property type="nucleotide sequence ID" value="NZ_BAAAWW010000208.1"/>
</dbReference>
<gene>
    <name evidence="8" type="ORF">ACFFRH_36335</name>
</gene>
<name>A0ABV5TPB5_9ACTN</name>
<sequence>MTSLIATAFPEPAVTAFSSPAVVSFPDPAVATFPDPAVATFPGSRQDRATVFLLGRGRTPRDIRLLTGEIQTLDRCRITPYLRFEKTYSLFSESFRFRSA</sequence>
<dbReference type="Pfam" id="PF11914">
    <property type="entry name" value="DUF3432"/>
    <property type="match status" value="1"/>
</dbReference>
<keyword evidence="4" id="KW-0862">Zinc</keyword>
<evidence type="ECO:0000313" key="8">
    <source>
        <dbReference type="EMBL" id="MFB9680975.1"/>
    </source>
</evidence>
<dbReference type="EMBL" id="JBHMBS010000028">
    <property type="protein sequence ID" value="MFB9680975.1"/>
    <property type="molecule type" value="Genomic_DNA"/>
</dbReference>
<evidence type="ECO:0000256" key="7">
    <source>
        <dbReference type="ARBA" id="ARBA00023163"/>
    </source>
</evidence>
<evidence type="ECO:0000256" key="1">
    <source>
        <dbReference type="ARBA" id="ARBA00022723"/>
    </source>
</evidence>
<protein>
    <submittedName>
        <fullName evidence="8">DUF3432 domain-containing protein</fullName>
    </submittedName>
</protein>
<evidence type="ECO:0000256" key="6">
    <source>
        <dbReference type="ARBA" id="ARBA00023125"/>
    </source>
</evidence>
<evidence type="ECO:0000256" key="4">
    <source>
        <dbReference type="ARBA" id="ARBA00022833"/>
    </source>
</evidence>
<comment type="caution">
    <text evidence="8">The sequence shown here is derived from an EMBL/GenBank/DDBJ whole genome shotgun (WGS) entry which is preliminary data.</text>
</comment>
<keyword evidence="1" id="KW-0479">Metal-binding</keyword>